<evidence type="ECO:0000313" key="7">
    <source>
        <dbReference type="Proteomes" id="UP001174936"/>
    </source>
</evidence>
<dbReference type="GO" id="GO:0000723">
    <property type="term" value="P:telomere maintenance"/>
    <property type="evidence" value="ECO:0007669"/>
    <property type="project" value="InterPro"/>
</dbReference>
<keyword evidence="1" id="KW-0234">DNA repair</keyword>
<name>A0AA39YMY8_9PEZI</name>
<dbReference type="Proteomes" id="UP001174936">
    <property type="component" value="Unassembled WGS sequence"/>
</dbReference>
<feature type="region of interest" description="Disordered" evidence="2">
    <location>
        <begin position="979"/>
        <end position="999"/>
    </location>
</feature>
<keyword evidence="1" id="KW-0547">Nucleotide-binding</keyword>
<keyword evidence="3" id="KW-0812">Transmembrane</keyword>
<dbReference type="Gene3D" id="2.60.40.640">
    <property type="match status" value="1"/>
</dbReference>
<feature type="domain" description="DNA helicase Pif1-like DEAD-box helicase" evidence="4">
    <location>
        <begin position="840"/>
        <end position="917"/>
    </location>
</feature>
<keyword evidence="1" id="KW-0067">ATP-binding</keyword>
<dbReference type="CDD" id="cd22952">
    <property type="entry name" value="ART10-like"/>
    <property type="match status" value="1"/>
</dbReference>
<dbReference type="Pfam" id="PF05970">
    <property type="entry name" value="PIF1"/>
    <property type="match status" value="1"/>
</dbReference>
<feature type="domain" description="DUF6570" evidence="5">
    <location>
        <begin position="491"/>
        <end position="584"/>
    </location>
</feature>
<comment type="caution">
    <text evidence="6">The sequence shown here is derived from an EMBL/GenBank/DDBJ whole genome shotgun (WGS) entry which is preliminary data.</text>
</comment>
<dbReference type="GO" id="GO:0006281">
    <property type="term" value="P:DNA repair"/>
    <property type="evidence" value="ECO:0007669"/>
    <property type="project" value="UniProtKB-KW"/>
</dbReference>
<keyword evidence="3" id="KW-0472">Membrane</keyword>
<evidence type="ECO:0000313" key="6">
    <source>
        <dbReference type="EMBL" id="KAK0655513.1"/>
    </source>
</evidence>
<evidence type="ECO:0000259" key="5">
    <source>
        <dbReference type="Pfam" id="PF20209"/>
    </source>
</evidence>
<feature type="region of interest" description="Disordered" evidence="2">
    <location>
        <begin position="1"/>
        <end position="86"/>
    </location>
</feature>
<dbReference type="InterPro" id="IPR046700">
    <property type="entry name" value="DUF6570"/>
</dbReference>
<protein>
    <recommendedName>
        <fullName evidence="1">ATP-dependent DNA helicase</fullName>
        <ecNumber evidence="1">5.6.2.3</ecNumber>
    </recommendedName>
</protein>
<evidence type="ECO:0000259" key="4">
    <source>
        <dbReference type="Pfam" id="PF05970"/>
    </source>
</evidence>
<keyword evidence="1" id="KW-0227">DNA damage</keyword>
<keyword evidence="1" id="KW-0378">Hydrolase</keyword>
<evidence type="ECO:0000256" key="2">
    <source>
        <dbReference type="SAM" id="MobiDB-lite"/>
    </source>
</evidence>
<dbReference type="GO" id="GO:0005524">
    <property type="term" value="F:ATP binding"/>
    <property type="evidence" value="ECO:0007669"/>
    <property type="project" value="UniProtKB-KW"/>
</dbReference>
<dbReference type="GO" id="GO:0006310">
    <property type="term" value="P:DNA recombination"/>
    <property type="evidence" value="ECO:0007669"/>
    <property type="project" value="UniProtKB-KW"/>
</dbReference>
<keyword evidence="1" id="KW-0233">DNA recombination</keyword>
<dbReference type="Pfam" id="PF20209">
    <property type="entry name" value="DUF6570"/>
    <property type="match status" value="1"/>
</dbReference>
<sequence>MDPSIAAGASDPGESAAPSGDAHFVNKKDPTKYTQRCDQCRDAQAKGHSRTQQMLAGVKSLAKRDLKDASFSSPEKQPPRKKIPPLSDIFIPPPIAPAPERQPFIPPGPRDPPIPREATGQRSLEQTLPFLERLLGIALSLLSLLRLILRMLFEKQKPVVQLRQRSLEQTLPLLNSLLGTVQFFLHLILQHPSLFGTRLCLPMLRKIRRCLPGFAVSEIPIAPDRQLNKENSNKLNFGTQLPGSKLSPLRLDLSGLGLALAVFCVARLAASAPFFLVAATLRTAKRLRSLAKNRMSFGVIIGIVLGLARLSPPDNDPLDYFICEICNIASRLNLRADTDDGDVCIYCLEADRYDEIGVDDLRIASWIMMEKSVTSAWTVKITSSSSSSSSSPNNPANDRLRHPLRYRYHPAHTFQYNQRLAVVVRPLPFLVFGTIPLFSPALIQTLKMQSACLFAFGAASVGLINQSSASAAQSVTTAMIRNDPKSPSSSRRIISLDFGIQYRYKGHVINFLRDVSKVYRQLPLLLRDVDMIILRPANATNQPHVVRQFARNFKVKQSNIRIWLEFLKENHPGYRDVLIDEANLSQFPEEETNLAAPEQPPMQQAQPYIEQPETRRTPLVINRVQRHRCNDYSRQPIVSFVTKLMNKLIAERDWSSQEVCHLLLNIPRQNGTREVRVVNCRKPVDFCRVKLMMNHPHRDHNALLTVEDTACETYAEAYDLCLQLHAGFHEDDFYGELPQVEEDDEFEHEEYDEGQDEEDWMEIARQLPQQGAETDVNLNYDWSPHVGRYPEQEDPHQLLLQVDGRGGTGKSHVIRLLSARLDALASLDAGRTTSIVARFIDQRLRAAFPHHQDQPFGGRSIMLIGDFFPLPPVSEKPLFNQDDNKRLIVAELSGRGRYHLFNKTIELTQVMRQQGDDQASFRVALEGLRNNNPTNVWGATLEKAVVDISERDFQVGLTYVAVKSLQGIMFDKGFDREALSRPSPPLRQGEEETLSEGHRDRRTTMSIRIALDNPAEFYTNLDVIRGHVVISLSRNEHIGAVIVKLEGESKTALGLPPDGYRVGRFRRWATNSRCRTV</sequence>
<feature type="transmembrane region" description="Helical" evidence="3">
    <location>
        <begin position="256"/>
        <end position="281"/>
    </location>
</feature>
<keyword evidence="3" id="KW-1133">Transmembrane helix</keyword>
<dbReference type="InterPro" id="IPR014752">
    <property type="entry name" value="Arrestin-like_C"/>
</dbReference>
<gene>
    <name evidence="6" type="ORF">B0T16DRAFT_499445</name>
</gene>
<organism evidence="6 7">
    <name type="scientific">Cercophora newfieldiana</name>
    <dbReference type="NCBI Taxonomy" id="92897"/>
    <lineage>
        <taxon>Eukaryota</taxon>
        <taxon>Fungi</taxon>
        <taxon>Dikarya</taxon>
        <taxon>Ascomycota</taxon>
        <taxon>Pezizomycotina</taxon>
        <taxon>Sordariomycetes</taxon>
        <taxon>Sordariomycetidae</taxon>
        <taxon>Sordariales</taxon>
        <taxon>Lasiosphaeriaceae</taxon>
        <taxon>Cercophora</taxon>
    </lineage>
</organism>
<keyword evidence="1" id="KW-0347">Helicase</keyword>
<keyword evidence="7" id="KW-1185">Reference proteome</keyword>
<dbReference type="EC" id="5.6.2.3" evidence="1"/>
<accession>A0AA39YMY8</accession>
<comment type="cofactor">
    <cofactor evidence="1">
        <name>Mg(2+)</name>
        <dbReference type="ChEBI" id="CHEBI:18420"/>
    </cofactor>
</comment>
<dbReference type="GO" id="GO:0043139">
    <property type="term" value="F:5'-3' DNA helicase activity"/>
    <property type="evidence" value="ECO:0007669"/>
    <property type="project" value="UniProtKB-EC"/>
</dbReference>
<comment type="catalytic activity">
    <reaction evidence="1">
        <text>ATP + H2O = ADP + phosphate + H(+)</text>
        <dbReference type="Rhea" id="RHEA:13065"/>
        <dbReference type="ChEBI" id="CHEBI:15377"/>
        <dbReference type="ChEBI" id="CHEBI:15378"/>
        <dbReference type="ChEBI" id="CHEBI:30616"/>
        <dbReference type="ChEBI" id="CHEBI:43474"/>
        <dbReference type="ChEBI" id="CHEBI:456216"/>
        <dbReference type="EC" id="5.6.2.3"/>
    </reaction>
</comment>
<evidence type="ECO:0000256" key="3">
    <source>
        <dbReference type="SAM" id="Phobius"/>
    </source>
</evidence>
<comment type="similarity">
    <text evidence="1">Belongs to the helicase family.</text>
</comment>
<dbReference type="EMBL" id="JAULSV010000001">
    <property type="protein sequence ID" value="KAK0655513.1"/>
    <property type="molecule type" value="Genomic_DNA"/>
</dbReference>
<dbReference type="AlphaFoldDB" id="A0AA39YMY8"/>
<dbReference type="InterPro" id="IPR010285">
    <property type="entry name" value="DNA_helicase_pif1-like_DEAD"/>
</dbReference>
<evidence type="ECO:0000256" key="1">
    <source>
        <dbReference type="RuleBase" id="RU363044"/>
    </source>
</evidence>
<proteinExistence type="inferred from homology"/>
<reference evidence="6" key="1">
    <citation type="submission" date="2023-06" db="EMBL/GenBank/DDBJ databases">
        <title>Genome-scale phylogeny and comparative genomics of the fungal order Sordariales.</title>
        <authorList>
            <consortium name="Lawrence Berkeley National Laboratory"/>
            <person name="Hensen N."/>
            <person name="Bonometti L."/>
            <person name="Westerberg I."/>
            <person name="Brannstrom I.O."/>
            <person name="Guillou S."/>
            <person name="Cros-Aarteil S."/>
            <person name="Calhoun S."/>
            <person name="Haridas S."/>
            <person name="Kuo A."/>
            <person name="Mondo S."/>
            <person name="Pangilinan J."/>
            <person name="Riley R."/>
            <person name="Labutti K."/>
            <person name="Andreopoulos B."/>
            <person name="Lipzen A."/>
            <person name="Chen C."/>
            <person name="Yanf M."/>
            <person name="Daum C."/>
            <person name="Ng V."/>
            <person name="Clum A."/>
            <person name="Steindorff A."/>
            <person name="Ohm R."/>
            <person name="Martin F."/>
            <person name="Silar P."/>
            <person name="Natvig D."/>
            <person name="Lalanne C."/>
            <person name="Gautier V."/>
            <person name="Ament-Velasquez S.L."/>
            <person name="Kruys A."/>
            <person name="Hutchinson M.I."/>
            <person name="Powell A.J."/>
            <person name="Barry K."/>
            <person name="Miller A.N."/>
            <person name="Grigoriev I.V."/>
            <person name="Debuchy R."/>
            <person name="Gladieux P."/>
            <person name="Thoren M.H."/>
            <person name="Johannesson H."/>
        </authorList>
    </citation>
    <scope>NUCLEOTIDE SEQUENCE</scope>
    <source>
        <strain evidence="6">SMH2532-1</strain>
    </source>
</reference>
<dbReference type="GO" id="GO:0016787">
    <property type="term" value="F:hydrolase activity"/>
    <property type="evidence" value="ECO:0007669"/>
    <property type="project" value="UniProtKB-KW"/>
</dbReference>